<dbReference type="Pfam" id="PF03860">
    <property type="entry name" value="Csp"/>
    <property type="match status" value="1"/>
</dbReference>
<dbReference type="PANTHER" id="PTHR37310">
    <property type="entry name" value="CYTOPLASMIC PROTEIN-RELATED"/>
    <property type="match status" value="1"/>
</dbReference>
<evidence type="ECO:0000313" key="2">
    <source>
        <dbReference type="Proteomes" id="UP001589773"/>
    </source>
</evidence>
<name>A0ABV6FFA1_9BURK</name>
<dbReference type="EMBL" id="JBHLWP010000009">
    <property type="protein sequence ID" value="MFC0252002.1"/>
    <property type="molecule type" value="Genomic_DNA"/>
</dbReference>
<dbReference type="Gene3D" id="1.20.1270.360">
    <property type="match status" value="1"/>
</dbReference>
<dbReference type="InterPro" id="IPR005560">
    <property type="entry name" value="Csp_YhjQ"/>
</dbReference>
<dbReference type="PANTHER" id="PTHR37310:SF1">
    <property type="entry name" value="CYTOPLASMIC PROTEIN"/>
    <property type="match status" value="1"/>
</dbReference>
<proteinExistence type="predicted"/>
<reference evidence="1 2" key="1">
    <citation type="submission" date="2024-09" db="EMBL/GenBank/DDBJ databases">
        <authorList>
            <person name="Sun Q."/>
            <person name="Mori K."/>
        </authorList>
    </citation>
    <scope>NUCLEOTIDE SEQUENCE [LARGE SCALE GENOMIC DNA]</scope>
    <source>
        <strain evidence="1 2">CCM 7792</strain>
    </source>
</reference>
<comment type="caution">
    <text evidence="1">The sequence shown here is derived from an EMBL/GenBank/DDBJ whole genome shotgun (WGS) entry which is preliminary data.</text>
</comment>
<gene>
    <name evidence="1" type="ORF">ACFFJK_08890</name>
</gene>
<protein>
    <submittedName>
        <fullName evidence="1">Four-helix bundle copper-binding protein</fullName>
    </submittedName>
</protein>
<keyword evidence="2" id="KW-1185">Reference proteome</keyword>
<sequence>MSRATEHAHQLCQLCADICDACAQECASHQIQHCQDCAAACRRCADECRRMMQPTSGQGTSVGTHAH</sequence>
<evidence type="ECO:0000313" key="1">
    <source>
        <dbReference type="EMBL" id="MFC0252002.1"/>
    </source>
</evidence>
<dbReference type="RefSeq" id="WP_307733019.1">
    <property type="nucleotide sequence ID" value="NZ_JBHLWP010000009.1"/>
</dbReference>
<dbReference type="Proteomes" id="UP001589773">
    <property type="component" value="Unassembled WGS sequence"/>
</dbReference>
<organism evidence="1 2">
    <name type="scientific">Massilia consociata</name>
    <dbReference type="NCBI Taxonomy" id="760117"/>
    <lineage>
        <taxon>Bacteria</taxon>
        <taxon>Pseudomonadati</taxon>
        <taxon>Pseudomonadota</taxon>
        <taxon>Betaproteobacteria</taxon>
        <taxon>Burkholderiales</taxon>
        <taxon>Oxalobacteraceae</taxon>
        <taxon>Telluria group</taxon>
        <taxon>Massilia</taxon>
    </lineage>
</organism>
<accession>A0ABV6FFA1</accession>